<dbReference type="Proteomes" id="UP000029914">
    <property type="component" value="Chromosome"/>
</dbReference>
<dbReference type="AlphaFoldDB" id="A0A097ICN5"/>
<keyword evidence="1" id="KW-0285">Flavoprotein</keyword>
<dbReference type="InterPro" id="IPR036661">
    <property type="entry name" value="Luciferase-like_sf"/>
</dbReference>
<dbReference type="InterPro" id="IPR050172">
    <property type="entry name" value="SsuD_RutA_monooxygenase"/>
</dbReference>
<dbReference type="Pfam" id="PF00296">
    <property type="entry name" value="Bac_luciferase"/>
    <property type="match status" value="1"/>
</dbReference>
<evidence type="ECO:0000256" key="3">
    <source>
        <dbReference type="ARBA" id="ARBA00023002"/>
    </source>
</evidence>
<feature type="region of interest" description="Disordered" evidence="5">
    <location>
        <begin position="270"/>
        <end position="293"/>
    </location>
</feature>
<dbReference type="InterPro" id="IPR011251">
    <property type="entry name" value="Luciferase-like_dom"/>
</dbReference>
<gene>
    <name evidence="7" type="ORF">CDOO_00045</name>
</gene>
<protein>
    <submittedName>
        <fullName evidence="7">Alkanesulfonate monooxygenase</fullName>
    </submittedName>
</protein>
<feature type="domain" description="Luciferase-like" evidence="6">
    <location>
        <begin position="27"/>
        <end position="342"/>
    </location>
</feature>
<evidence type="ECO:0000256" key="2">
    <source>
        <dbReference type="ARBA" id="ARBA00022643"/>
    </source>
</evidence>
<evidence type="ECO:0000256" key="4">
    <source>
        <dbReference type="ARBA" id="ARBA00023033"/>
    </source>
</evidence>
<keyword evidence="4 7" id="KW-0503">Monooxygenase</keyword>
<dbReference type="Gene3D" id="3.20.20.30">
    <property type="entry name" value="Luciferase-like domain"/>
    <property type="match status" value="1"/>
</dbReference>
<evidence type="ECO:0000313" key="7">
    <source>
        <dbReference type="EMBL" id="AIT59892.1"/>
    </source>
</evidence>
<dbReference type="HOGENOM" id="CLU_027853_1_0_11"/>
<evidence type="ECO:0000313" key="8">
    <source>
        <dbReference type="Proteomes" id="UP000029914"/>
    </source>
</evidence>
<proteinExistence type="predicted"/>
<organism evidence="7 8">
    <name type="scientific">Corynebacterium doosanense CAU 212 = DSM 45436</name>
    <dbReference type="NCBI Taxonomy" id="558173"/>
    <lineage>
        <taxon>Bacteria</taxon>
        <taxon>Bacillati</taxon>
        <taxon>Actinomycetota</taxon>
        <taxon>Actinomycetes</taxon>
        <taxon>Mycobacteriales</taxon>
        <taxon>Corynebacteriaceae</taxon>
        <taxon>Corynebacterium</taxon>
    </lineage>
</organism>
<dbReference type="PANTHER" id="PTHR42847:SF4">
    <property type="entry name" value="ALKANESULFONATE MONOOXYGENASE-RELATED"/>
    <property type="match status" value="1"/>
</dbReference>
<dbReference type="SUPFAM" id="SSF51679">
    <property type="entry name" value="Bacterial luciferase-like"/>
    <property type="match status" value="1"/>
</dbReference>
<dbReference type="KEGG" id="cdo:CDOO_00045"/>
<name>A0A097ICN5_9CORY</name>
<evidence type="ECO:0000259" key="6">
    <source>
        <dbReference type="Pfam" id="PF00296"/>
    </source>
</evidence>
<evidence type="ECO:0000256" key="1">
    <source>
        <dbReference type="ARBA" id="ARBA00022630"/>
    </source>
</evidence>
<keyword evidence="3" id="KW-0560">Oxidoreductase</keyword>
<evidence type="ECO:0000256" key="5">
    <source>
        <dbReference type="SAM" id="MobiDB-lite"/>
    </source>
</evidence>
<dbReference type="CDD" id="cd01094">
    <property type="entry name" value="Alkanesulfonate_monoxygenase"/>
    <property type="match status" value="1"/>
</dbReference>
<dbReference type="STRING" id="558173.CDOO_00045"/>
<dbReference type="PANTHER" id="PTHR42847">
    <property type="entry name" value="ALKANESULFONATE MONOOXYGENASE"/>
    <property type="match status" value="1"/>
</dbReference>
<dbReference type="GO" id="GO:0008726">
    <property type="term" value="F:alkanesulfonate monooxygenase activity"/>
    <property type="evidence" value="ECO:0007669"/>
    <property type="project" value="TreeGrafter"/>
</dbReference>
<dbReference type="RefSeq" id="WP_018022367.1">
    <property type="nucleotide sequence ID" value="NZ_AQUX01000007.1"/>
</dbReference>
<dbReference type="EMBL" id="CP006764">
    <property type="protein sequence ID" value="AIT59892.1"/>
    <property type="molecule type" value="Genomic_DNA"/>
</dbReference>
<sequence length="375" mass="40914">MNPHVTLHWFLPTYGDSRAIMSGGHGSGHETGEREGTLAYLTQMALAAESQGMESMLVPTGLSCEDAWLAAAALIPQTTRLKFLIAIRPGLVSPTIIAQQAATFQQLSGNRLLLNVVVGGEDHEQRAFGDDSTKEQRYRRAAEVLEITDQLWNSAEEVTFRGEHTWVEKVVLRVRPEVSPQIFFGGSSQPGIEVAARRADVYLTWGEPPAQAKAKIDRVSEAAAAEGRELEYGIRFHIIARPTSAEAWAAAQGQLDSIDPAEVRRIQEGLARSQSEGQRRMTELHQQGSEFEAGTDARSLEIAPNLWAGVGLIRGGAGTALVGSYEEVAQRIAEYREAGFEHFILSGYPNLEETFQVGEGVVPALQRLGVDVANR</sequence>
<dbReference type="OrthoDB" id="9814695at2"/>
<reference evidence="7 8" key="1">
    <citation type="submission" date="2013-09" db="EMBL/GenBank/DDBJ databases">
        <title>Complete genome sequence of Corynebacterium doosanense CAU 212(T) (=DSM 45436(T)), isolated from activated sludge.</title>
        <authorList>
            <person name="Schaffert L."/>
            <person name="Albersmeier A."/>
            <person name="Kalinowski J."/>
            <person name="Ruckert C."/>
        </authorList>
    </citation>
    <scope>NUCLEOTIDE SEQUENCE [LARGE SCALE GENOMIC DNA]</scope>
    <source>
        <strain evidence="7 8">CAU 212</strain>
    </source>
</reference>
<keyword evidence="8" id="KW-1185">Reference proteome</keyword>
<accession>A0A097ICN5</accession>
<dbReference type="eggNOG" id="COG2141">
    <property type="taxonomic scope" value="Bacteria"/>
</dbReference>
<keyword evidence="2" id="KW-0288">FMN</keyword>
<dbReference type="GO" id="GO:0046306">
    <property type="term" value="P:alkanesulfonate catabolic process"/>
    <property type="evidence" value="ECO:0007669"/>
    <property type="project" value="TreeGrafter"/>
</dbReference>